<evidence type="ECO:0000313" key="11">
    <source>
        <dbReference type="Proteomes" id="UP000694546"/>
    </source>
</evidence>
<dbReference type="GO" id="GO:0006886">
    <property type="term" value="P:intracellular protein transport"/>
    <property type="evidence" value="ECO:0007669"/>
    <property type="project" value="InterPro"/>
</dbReference>
<comment type="subcellular location">
    <subcellularLocation>
        <location evidence="2">Cytoplasmic vesicle</location>
    </subcellularLocation>
    <subcellularLocation>
        <location evidence="1">Early endosome</location>
    </subcellularLocation>
    <subcellularLocation>
        <location evidence="3">Late endosome</location>
    </subcellularLocation>
</comment>
<dbReference type="Ensembl" id="ENSGMOT00000040765.1">
    <property type="protein sequence ID" value="ENSGMOP00000053496.1"/>
    <property type="gene ID" value="ENSGMOG00000002969.2"/>
</dbReference>
<evidence type="ECO:0000256" key="6">
    <source>
        <dbReference type="ARBA" id="ARBA00023329"/>
    </source>
</evidence>
<accession>A0A8C5C5H5</accession>
<evidence type="ECO:0000256" key="3">
    <source>
        <dbReference type="ARBA" id="ARBA00004603"/>
    </source>
</evidence>
<name>A0A8C5C5H5_GADMO</name>
<sequence length="602" mass="68779">MKGYSNGESMLTKKLVIPFIVSASFIYLIPSPPLACSTARHRPHCASPAPTAAPRSWGSLNDPSDHLNIKNALRDLKLQKMSRAKADEDDYWNSSKFTLAFTFDEEDDDYTRLKESKKAVNSISALADEDDDDDDVEKVSWSGEPVGSISWSVKETASKLRPAGDSRELGFPKISASPSLPKNNSVYSLSSLFKAKTKVGGMLSSSDSFSDTPARHYAPELRKPKCEYKDYISNWSPQETILKMQQGKVVSLERFQSLQDKMLLLDKAVDGHDGNIITAILIYLKRSLCKEVLFRELVGRETALRHYIHYLKESGEQKVLLDLFRALGRTEDEALLQYKHHLTITDENKRRDFLKTCLGLPFSPEDSLHVQDHYTLLERQIIIEENDKQVERTGQSDVFKRFPRKASILNMPLITTLYYSCFYHYSEPELAEKQYFLTALAARAKLKAWTDVDSLFTTRNWLGFTKKKSPVAFQRVLDILHKNNAPVQVLEVYVNLLEDLELKINMAHKFKCHDVIINTYRDTKDKKQLLGYQKKFDMSSAEHKKIADVLNNSVRNTHTLHIRYRHTQSLYSKAIRPGCDDVLTVTFLLSKSVGRTEVWTTS</sequence>
<evidence type="ECO:0000256" key="5">
    <source>
        <dbReference type="ARBA" id="ARBA00022753"/>
    </source>
</evidence>
<dbReference type="InterPro" id="IPR006925">
    <property type="entry name" value="Vps16_C"/>
</dbReference>
<dbReference type="GO" id="GO:0005770">
    <property type="term" value="C:late endosome"/>
    <property type="evidence" value="ECO:0007669"/>
    <property type="project" value="UniProtKB-SubCell"/>
</dbReference>
<reference evidence="10" key="1">
    <citation type="submission" date="2025-08" db="UniProtKB">
        <authorList>
            <consortium name="Ensembl"/>
        </authorList>
    </citation>
    <scope>IDENTIFICATION</scope>
</reference>
<evidence type="ECO:0000256" key="1">
    <source>
        <dbReference type="ARBA" id="ARBA00004412"/>
    </source>
</evidence>
<reference evidence="10" key="2">
    <citation type="submission" date="2025-09" db="UniProtKB">
        <authorList>
            <consortium name="Ensembl"/>
        </authorList>
    </citation>
    <scope>IDENTIFICATION</scope>
</reference>
<protein>
    <recommendedName>
        <fullName evidence="4">Spermatogenesis-defective protein 39 homolog</fullName>
    </recommendedName>
    <alternativeName>
        <fullName evidence="7">VPS33B-interacting protein in apical-basolateral polarity regulator</fullName>
    </alternativeName>
    <alternativeName>
        <fullName evidence="8">VPS33B-interacting protein in polarity and apical restriction</fullName>
    </alternativeName>
</protein>
<dbReference type="PANTHER" id="PTHR13364:SF6">
    <property type="entry name" value="SPERMATOGENESIS-DEFECTIVE PROTEIN 39 HOMOLOG"/>
    <property type="match status" value="1"/>
</dbReference>
<dbReference type="GeneTree" id="ENSGT00390000013955"/>
<feature type="domain" description="Vps16 C-terminal" evidence="9">
    <location>
        <begin position="255"/>
        <end position="356"/>
    </location>
</feature>
<dbReference type="GO" id="GO:0005769">
    <property type="term" value="C:early endosome"/>
    <property type="evidence" value="ECO:0007669"/>
    <property type="project" value="UniProtKB-SubCell"/>
</dbReference>
<dbReference type="InterPro" id="IPR040057">
    <property type="entry name" value="Spe-39"/>
</dbReference>
<keyword evidence="11" id="KW-1185">Reference proteome</keyword>
<keyword evidence="6" id="KW-0968">Cytoplasmic vesicle</keyword>
<dbReference type="GO" id="GO:0007034">
    <property type="term" value="P:vacuolar transport"/>
    <property type="evidence" value="ECO:0007669"/>
    <property type="project" value="TreeGrafter"/>
</dbReference>
<dbReference type="Pfam" id="PF04840">
    <property type="entry name" value="Vps16_C"/>
    <property type="match status" value="1"/>
</dbReference>
<evidence type="ECO:0000256" key="4">
    <source>
        <dbReference type="ARBA" id="ARBA00019368"/>
    </source>
</evidence>
<dbReference type="AlphaFoldDB" id="A0A8C5C5H5"/>
<evidence type="ECO:0000313" key="10">
    <source>
        <dbReference type="Ensembl" id="ENSGMOP00000053496.1"/>
    </source>
</evidence>
<evidence type="ECO:0000256" key="8">
    <source>
        <dbReference type="ARBA" id="ARBA00031270"/>
    </source>
</evidence>
<keyword evidence="5" id="KW-0967">Endosome</keyword>
<gene>
    <name evidence="10" type="primary">vipas39</name>
</gene>
<organism evidence="10 11">
    <name type="scientific">Gadus morhua</name>
    <name type="common">Atlantic cod</name>
    <dbReference type="NCBI Taxonomy" id="8049"/>
    <lineage>
        <taxon>Eukaryota</taxon>
        <taxon>Metazoa</taxon>
        <taxon>Chordata</taxon>
        <taxon>Craniata</taxon>
        <taxon>Vertebrata</taxon>
        <taxon>Euteleostomi</taxon>
        <taxon>Actinopterygii</taxon>
        <taxon>Neopterygii</taxon>
        <taxon>Teleostei</taxon>
        <taxon>Neoteleostei</taxon>
        <taxon>Acanthomorphata</taxon>
        <taxon>Zeiogadaria</taxon>
        <taxon>Gadariae</taxon>
        <taxon>Gadiformes</taxon>
        <taxon>Gadoidei</taxon>
        <taxon>Gadidae</taxon>
        <taxon>Gadus</taxon>
    </lineage>
</organism>
<evidence type="ECO:0000259" key="9">
    <source>
        <dbReference type="Pfam" id="PF04840"/>
    </source>
</evidence>
<dbReference type="PANTHER" id="PTHR13364">
    <property type="entry name" value="DEFECTIVE SPERMATOGENESIS PROTEIN 39"/>
    <property type="match status" value="1"/>
</dbReference>
<evidence type="ECO:0000256" key="2">
    <source>
        <dbReference type="ARBA" id="ARBA00004541"/>
    </source>
</evidence>
<proteinExistence type="predicted"/>
<evidence type="ECO:0000256" key="7">
    <source>
        <dbReference type="ARBA" id="ARBA00029984"/>
    </source>
</evidence>
<dbReference type="Proteomes" id="UP000694546">
    <property type="component" value="Chromosome 21"/>
</dbReference>